<comment type="caution">
    <text evidence="5">The sequence shown here is derived from an EMBL/GenBank/DDBJ whole genome shotgun (WGS) entry which is preliminary data.</text>
</comment>
<dbReference type="PANTHER" id="PTHR28154">
    <property type="entry name" value="CELL WALL SYNTHESIS PROTEIN KNH1-RELATED"/>
    <property type="match status" value="1"/>
</dbReference>
<dbReference type="Proteomes" id="UP000022910">
    <property type="component" value="Unassembled WGS sequence"/>
</dbReference>
<name>A0A015LUC3_RHIIW</name>
<dbReference type="GO" id="GO:0006078">
    <property type="term" value="P:(1-&gt;6)-beta-D-glucan biosynthetic process"/>
    <property type="evidence" value="ECO:0007669"/>
    <property type="project" value="InterPro"/>
</dbReference>
<feature type="domain" description="Yeast cell wall synthesis Kre9/Knh1-like N-terminal" evidence="4">
    <location>
        <begin position="27"/>
        <end position="119"/>
    </location>
</feature>
<protein>
    <recommendedName>
        <fullName evidence="4">Yeast cell wall synthesis Kre9/Knh1-like N-terminal domain-containing protein</fullName>
    </recommendedName>
</protein>
<feature type="signal peptide" evidence="3">
    <location>
        <begin position="1"/>
        <end position="20"/>
    </location>
</feature>
<dbReference type="STRING" id="1432141.A0A015LUC3"/>
<reference evidence="5 6" key="1">
    <citation type="submission" date="2014-02" db="EMBL/GenBank/DDBJ databases">
        <title>Single nucleus genome sequencing reveals high similarity among nuclei of an endomycorrhizal fungus.</title>
        <authorList>
            <person name="Lin K."/>
            <person name="Geurts R."/>
            <person name="Zhang Z."/>
            <person name="Limpens E."/>
            <person name="Saunders D.G."/>
            <person name="Mu D."/>
            <person name="Pang E."/>
            <person name="Cao H."/>
            <person name="Cha H."/>
            <person name="Lin T."/>
            <person name="Zhou Q."/>
            <person name="Shang Y."/>
            <person name="Li Y."/>
            <person name="Ivanov S."/>
            <person name="Sharma T."/>
            <person name="Velzen R.V."/>
            <person name="Ruijter N.D."/>
            <person name="Aanen D.K."/>
            <person name="Win J."/>
            <person name="Kamoun S."/>
            <person name="Bisseling T."/>
            <person name="Huang S."/>
        </authorList>
    </citation>
    <scope>NUCLEOTIDE SEQUENCE [LARGE SCALE GENOMIC DNA]</scope>
    <source>
        <strain evidence="6">DAOM197198w</strain>
    </source>
</reference>
<keyword evidence="1 3" id="KW-0732">Signal</keyword>
<dbReference type="OrthoDB" id="2432613at2759"/>
<gene>
    <name evidence="5" type="ORF">RirG_034510</name>
</gene>
<dbReference type="AlphaFoldDB" id="A0A015LUC3"/>
<dbReference type="EMBL" id="JEMT01012294">
    <property type="protein sequence ID" value="EXX76281.1"/>
    <property type="molecule type" value="Genomic_DNA"/>
</dbReference>
<evidence type="ECO:0000313" key="6">
    <source>
        <dbReference type="Proteomes" id="UP000022910"/>
    </source>
</evidence>
<evidence type="ECO:0000256" key="2">
    <source>
        <dbReference type="SAM" id="MobiDB-lite"/>
    </source>
</evidence>
<feature type="region of interest" description="Disordered" evidence="2">
    <location>
        <begin position="128"/>
        <end position="199"/>
    </location>
</feature>
<feature type="compositionally biased region" description="Pro residues" evidence="2">
    <location>
        <begin position="132"/>
        <end position="141"/>
    </location>
</feature>
<feature type="compositionally biased region" description="Polar residues" evidence="2">
    <location>
        <begin position="189"/>
        <end position="199"/>
    </location>
</feature>
<proteinExistence type="predicted"/>
<dbReference type="OMA" id="RATHECP"/>
<dbReference type="GO" id="GO:0042546">
    <property type="term" value="P:cell wall biogenesis"/>
    <property type="evidence" value="ECO:0007669"/>
    <property type="project" value="InterPro"/>
</dbReference>
<dbReference type="PANTHER" id="PTHR28154:SF1">
    <property type="entry name" value="CELL WALL SYNTHESIS PROTEIN KNH1-RELATED"/>
    <property type="match status" value="1"/>
</dbReference>
<dbReference type="HOGENOM" id="CLU_105967_0_0_1"/>
<feature type="chain" id="PRO_5001476439" description="Yeast cell wall synthesis Kre9/Knh1-like N-terminal domain-containing protein" evidence="3">
    <location>
        <begin position="21"/>
        <end position="228"/>
    </location>
</feature>
<accession>A0A015LUC3</accession>
<dbReference type="InterPro" id="IPR018466">
    <property type="entry name" value="Kre9/Knh1-like_N"/>
</dbReference>
<dbReference type="InterPro" id="IPR045328">
    <property type="entry name" value="Kre9/Knh1"/>
</dbReference>
<evidence type="ECO:0000256" key="1">
    <source>
        <dbReference type="ARBA" id="ARBA00022729"/>
    </source>
</evidence>
<dbReference type="Pfam" id="PF10342">
    <property type="entry name" value="Kre9_KNH"/>
    <property type="match status" value="1"/>
</dbReference>
<organism evidence="5 6">
    <name type="scientific">Rhizophagus irregularis (strain DAOM 197198w)</name>
    <name type="common">Glomus intraradices</name>
    <dbReference type="NCBI Taxonomy" id="1432141"/>
    <lineage>
        <taxon>Eukaryota</taxon>
        <taxon>Fungi</taxon>
        <taxon>Fungi incertae sedis</taxon>
        <taxon>Mucoromycota</taxon>
        <taxon>Glomeromycotina</taxon>
        <taxon>Glomeromycetes</taxon>
        <taxon>Glomerales</taxon>
        <taxon>Glomeraceae</taxon>
        <taxon>Rhizophagus</taxon>
    </lineage>
</organism>
<evidence type="ECO:0000256" key="3">
    <source>
        <dbReference type="SAM" id="SignalP"/>
    </source>
</evidence>
<feature type="compositionally biased region" description="Pro residues" evidence="2">
    <location>
        <begin position="162"/>
        <end position="175"/>
    </location>
</feature>
<evidence type="ECO:0000259" key="4">
    <source>
        <dbReference type="Pfam" id="PF10342"/>
    </source>
</evidence>
<keyword evidence="6" id="KW-1185">Reference proteome</keyword>
<sequence>MKFSTILLGVALYMLSPVSAGITTNTPFASVTWEGGDDEDIIWADDGKAPKLADLGITTIDLMMGNSTVQVFVANIAKVPATAKRVEYHVPETIGPISNNYFIKYTAGTYTSFSGSFRIEDVYGQAPIAASPAPPTDPAAPPKITDPNTPPVTGDPKAAVPAPNPIAAPSAPPAGTPKSTIPSPVAGPTPSTAQNNLPTPISSDASNLFPSFSGVAAAAVAFAFTYLY</sequence>
<evidence type="ECO:0000313" key="5">
    <source>
        <dbReference type="EMBL" id="EXX76281.1"/>
    </source>
</evidence>